<evidence type="ECO:0000313" key="3">
    <source>
        <dbReference type="Proteomes" id="UP000572635"/>
    </source>
</evidence>
<feature type="region of interest" description="Disordered" evidence="1">
    <location>
        <begin position="96"/>
        <end position="119"/>
    </location>
</feature>
<dbReference type="Proteomes" id="UP000572635">
    <property type="component" value="Unassembled WGS sequence"/>
</dbReference>
<reference evidence="2 3" key="1">
    <citation type="submission" date="2020-08" db="EMBL/GenBank/DDBJ databases">
        <title>Sequencing the genomes of 1000 actinobacteria strains.</title>
        <authorList>
            <person name="Klenk H.-P."/>
        </authorList>
    </citation>
    <scope>NUCLEOTIDE SEQUENCE [LARGE SCALE GENOMIC DNA]</scope>
    <source>
        <strain evidence="2 3">DSM 44551</strain>
    </source>
</reference>
<gene>
    <name evidence="2" type="ORF">HDA36_000522</name>
</gene>
<proteinExistence type="predicted"/>
<dbReference type="AlphaFoldDB" id="A0A7W8QHA5"/>
<comment type="caution">
    <text evidence="2">The sequence shown here is derived from an EMBL/GenBank/DDBJ whole genome shotgun (WGS) entry which is preliminary data.</text>
</comment>
<evidence type="ECO:0000313" key="2">
    <source>
        <dbReference type="EMBL" id="MBB5430438.1"/>
    </source>
</evidence>
<sequence>MRTANTPDDEPGRRADREQADVGHLAAVLSRRRAELAGHNAVIGGGEVVHALTEAVWAGVRVPAVPCHASADPLRLRPTDAPVSCRRCLRRLAGRDHGVPEGQLTLDAAAPPSGPDATR</sequence>
<dbReference type="EMBL" id="JACHDB010000001">
    <property type="protein sequence ID" value="MBB5430438.1"/>
    <property type="molecule type" value="Genomic_DNA"/>
</dbReference>
<feature type="compositionally biased region" description="Basic and acidic residues" evidence="1">
    <location>
        <begin position="10"/>
        <end position="21"/>
    </location>
</feature>
<protein>
    <submittedName>
        <fullName evidence="2">Uncharacterized protein</fullName>
    </submittedName>
</protein>
<evidence type="ECO:0000256" key="1">
    <source>
        <dbReference type="SAM" id="MobiDB-lite"/>
    </source>
</evidence>
<dbReference type="RefSeq" id="WP_184388309.1">
    <property type="nucleotide sequence ID" value="NZ_BAAAJD010000023.1"/>
</dbReference>
<accession>A0A7W8QHA5</accession>
<keyword evidence="3" id="KW-1185">Reference proteome</keyword>
<name>A0A7W8QHA5_9ACTN</name>
<feature type="region of interest" description="Disordered" evidence="1">
    <location>
        <begin position="1"/>
        <end position="21"/>
    </location>
</feature>
<organism evidence="2 3">
    <name type="scientific">Nocardiopsis composta</name>
    <dbReference type="NCBI Taxonomy" id="157465"/>
    <lineage>
        <taxon>Bacteria</taxon>
        <taxon>Bacillati</taxon>
        <taxon>Actinomycetota</taxon>
        <taxon>Actinomycetes</taxon>
        <taxon>Streptosporangiales</taxon>
        <taxon>Nocardiopsidaceae</taxon>
        <taxon>Nocardiopsis</taxon>
    </lineage>
</organism>